<dbReference type="EC" id="3.4.21.88" evidence="13"/>
<dbReference type="InterPro" id="IPR006197">
    <property type="entry name" value="Peptidase_S24_LexA"/>
</dbReference>
<keyword evidence="5 13" id="KW-0227">DNA damage</keyword>
<evidence type="ECO:0000313" key="18">
    <source>
        <dbReference type="Proteomes" id="UP000184088"/>
    </source>
</evidence>
<dbReference type="InterPro" id="IPR006199">
    <property type="entry name" value="LexA_DNA-bd_dom"/>
</dbReference>
<dbReference type="OrthoDB" id="9802364at2"/>
<dbReference type="FunFam" id="2.10.109.10:FF:000001">
    <property type="entry name" value="LexA repressor"/>
    <property type="match status" value="1"/>
</dbReference>
<protein>
    <recommendedName>
        <fullName evidence="13">LexA repressor</fullName>
        <ecNumber evidence="13">3.4.21.88</ecNumber>
    </recommendedName>
</protein>
<dbReference type="HAMAP" id="MF_00015">
    <property type="entry name" value="LexA"/>
    <property type="match status" value="1"/>
</dbReference>
<evidence type="ECO:0000256" key="3">
    <source>
        <dbReference type="ARBA" id="ARBA00022491"/>
    </source>
</evidence>
<dbReference type="GO" id="GO:0045892">
    <property type="term" value="P:negative regulation of DNA-templated transcription"/>
    <property type="evidence" value="ECO:0007669"/>
    <property type="project" value="UniProtKB-UniRule"/>
</dbReference>
<evidence type="ECO:0000256" key="14">
    <source>
        <dbReference type="RuleBase" id="RU003991"/>
    </source>
</evidence>
<feature type="domain" description="LexA repressor DNA-binding" evidence="16">
    <location>
        <begin position="1"/>
        <end position="65"/>
    </location>
</feature>
<evidence type="ECO:0000256" key="12">
    <source>
        <dbReference type="ARBA" id="ARBA00023236"/>
    </source>
</evidence>
<feature type="active site" description="For autocatalytic cleavage activity" evidence="13">
    <location>
        <position position="165"/>
    </location>
</feature>
<dbReference type="CDD" id="cd00090">
    <property type="entry name" value="HTH_ARSR"/>
    <property type="match status" value="1"/>
</dbReference>
<dbReference type="RefSeq" id="WP_073342742.1">
    <property type="nucleotide sequence ID" value="NZ_FQVH01000010.1"/>
</dbReference>
<comment type="subunit">
    <text evidence="2 13">Homodimer.</text>
</comment>
<keyword evidence="8 13" id="KW-0805">Transcription regulation</keyword>
<keyword evidence="10 13" id="KW-0804">Transcription</keyword>
<dbReference type="InterPro" id="IPR006200">
    <property type="entry name" value="LexA"/>
</dbReference>
<dbReference type="GO" id="GO:0003677">
    <property type="term" value="F:DNA binding"/>
    <property type="evidence" value="ECO:0007669"/>
    <property type="project" value="UniProtKB-UniRule"/>
</dbReference>
<dbReference type="InterPro" id="IPR011991">
    <property type="entry name" value="ArsR-like_HTH"/>
</dbReference>
<evidence type="ECO:0000256" key="5">
    <source>
        <dbReference type="ARBA" id="ARBA00022763"/>
    </source>
</evidence>
<keyword evidence="11 13" id="KW-0234">DNA repair</keyword>
<dbReference type="Pfam" id="PF00717">
    <property type="entry name" value="Peptidase_S24"/>
    <property type="match status" value="1"/>
</dbReference>
<evidence type="ECO:0000256" key="2">
    <source>
        <dbReference type="ARBA" id="ARBA00011738"/>
    </source>
</evidence>
<evidence type="ECO:0000256" key="9">
    <source>
        <dbReference type="ARBA" id="ARBA00023125"/>
    </source>
</evidence>
<evidence type="ECO:0000259" key="15">
    <source>
        <dbReference type="Pfam" id="PF00717"/>
    </source>
</evidence>
<evidence type="ECO:0000256" key="4">
    <source>
        <dbReference type="ARBA" id="ARBA00022705"/>
    </source>
</evidence>
<comment type="function">
    <text evidence="13">Represses a number of genes involved in the response to DNA damage (SOS response), including recA and lexA. In the presence of single-stranded DNA, RecA interacts with LexA causing an autocatalytic cleavage which disrupts the DNA-binding part of LexA, leading to derepression of the SOS regulon and eventually DNA repair.</text>
</comment>
<dbReference type="CDD" id="cd06529">
    <property type="entry name" value="S24_LexA-like"/>
    <property type="match status" value="1"/>
</dbReference>
<comment type="similarity">
    <text evidence="1 13 14">Belongs to the peptidase S24 family.</text>
</comment>
<keyword evidence="4 13" id="KW-0235">DNA replication</keyword>
<dbReference type="InterPro" id="IPR036388">
    <property type="entry name" value="WH-like_DNA-bd_sf"/>
</dbReference>
<keyword evidence="9 13" id="KW-0238">DNA-binding</keyword>
<dbReference type="Pfam" id="PF01726">
    <property type="entry name" value="LexA_DNA_bind"/>
    <property type="match status" value="1"/>
</dbReference>
<dbReference type="InterPro" id="IPR039418">
    <property type="entry name" value="LexA-like"/>
</dbReference>
<proteinExistence type="inferred from homology"/>
<gene>
    <name evidence="13" type="primary">lexA</name>
    <name evidence="17" type="ORF">SAMN02746089_01200</name>
</gene>
<evidence type="ECO:0000256" key="7">
    <source>
        <dbReference type="ARBA" id="ARBA00022813"/>
    </source>
</evidence>
<keyword evidence="7 13" id="KW-0068">Autocatalytic cleavage</keyword>
<feature type="site" description="Cleavage; by autolysis" evidence="13">
    <location>
        <begin position="89"/>
        <end position="90"/>
    </location>
</feature>
<evidence type="ECO:0000256" key="1">
    <source>
        <dbReference type="ARBA" id="ARBA00007484"/>
    </source>
</evidence>
<dbReference type="SUPFAM" id="SSF51306">
    <property type="entry name" value="LexA/Signal peptidase"/>
    <property type="match status" value="1"/>
</dbReference>
<dbReference type="SUPFAM" id="SSF46785">
    <property type="entry name" value="Winged helix' DNA-binding domain"/>
    <property type="match status" value="1"/>
</dbReference>
<dbReference type="GO" id="GO:0006260">
    <property type="term" value="P:DNA replication"/>
    <property type="evidence" value="ECO:0007669"/>
    <property type="project" value="UniProtKB-UniRule"/>
</dbReference>
<dbReference type="FunFam" id="1.10.10.10:FF:000009">
    <property type="entry name" value="LexA repressor"/>
    <property type="match status" value="1"/>
</dbReference>
<evidence type="ECO:0000256" key="8">
    <source>
        <dbReference type="ARBA" id="ARBA00023015"/>
    </source>
</evidence>
<dbReference type="PANTHER" id="PTHR33516">
    <property type="entry name" value="LEXA REPRESSOR"/>
    <property type="match status" value="1"/>
</dbReference>
<dbReference type="PRINTS" id="PR00726">
    <property type="entry name" value="LEXASERPTASE"/>
</dbReference>
<dbReference type="InterPro" id="IPR050077">
    <property type="entry name" value="LexA_repressor"/>
</dbReference>
<accession>A0A1M4YCU9</accession>
<comment type="catalytic activity">
    <reaction evidence="13">
        <text>Hydrolysis of Ala-|-Gly bond in repressor LexA.</text>
        <dbReference type="EC" id="3.4.21.88"/>
    </reaction>
</comment>
<evidence type="ECO:0000256" key="13">
    <source>
        <dbReference type="HAMAP-Rule" id="MF_00015"/>
    </source>
</evidence>
<dbReference type="Gene3D" id="1.10.10.10">
    <property type="entry name" value="Winged helix-like DNA-binding domain superfamily/Winged helix DNA-binding domain"/>
    <property type="match status" value="1"/>
</dbReference>
<dbReference type="NCBIfam" id="TIGR00498">
    <property type="entry name" value="lexA"/>
    <property type="match status" value="1"/>
</dbReference>
<feature type="domain" description="Peptidase S24/S26A/S26B/S26C" evidence="15">
    <location>
        <begin position="82"/>
        <end position="198"/>
    </location>
</feature>
<dbReference type="InterPro" id="IPR036286">
    <property type="entry name" value="LexA/Signal_pep-like_sf"/>
</dbReference>
<dbReference type="GO" id="GO:0006508">
    <property type="term" value="P:proteolysis"/>
    <property type="evidence" value="ECO:0007669"/>
    <property type="project" value="InterPro"/>
</dbReference>
<keyword evidence="12 13" id="KW-0742">SOS response</keyword>
<dbReference type="GO" id="GO:0009432">
    <property type="term" value="P:SOS response"/>
    <property type="evidence" value="ECO:0007669"/>
    <property type="project" value="UniProtKB-UniRule"/>
</dbReference>
<dbReference type="STRING" id="1121256.SAMN02746089_01200"/>
<feature type="active site" description="For autocatalytic cleavage activity" evidence="13">
    <location>
        <position position="128"/>
    </location>
</feature>
<dbReference type="Proteomes" id="UP000184088">
    <property type="component" value="Unassembled WGS sequence"/>
</dbReference>
<dbReference type="Gene3D" id="2.10.109.10">
    <property type="entry name" value="Umud Fragment, subunit A"/>
    <property type="match status" value="1"/>
</dbReference>
<dbReference type="InterPro" id="IPR036390">
    <property type="entry name" value="WH_DNA-bd_sf"/>
</dbReference>
<keyword evidence="18" id="KW-1185">Reference proteome</keyword>
<evidence type="ECO:0000256" key="6">
    <source>
        <dbReference type="ARBA" id="ARBA00022801"/>
    </source>
</evidence>
<dbReference type="GO" id="GO:0004252">
    <property type="term" value="F:serine-type endopeptidase activity"/>
    <property type="evidence" value="ECO:0007669"/>
    <property type="project" value="UniProtKB-UniRule"/>
</dbReference>
<organism evidence="17 18">
    <name type="scientific">Caldanaerobius fijiensis DSM 17918</name>
    <dbReference type="NCBI Taxonomy" id="1121256"/>
    <lineage>
        <taxon>Bacteria</taxon>
        <taxon>Bacillati</taxon>
        <taxon>Bacillota</taxon>
        <taxon>Clostridia</taxon>
        <taxon>Thermoanaerobacterales</taxon>
        <taxon>Thermoanaerobacteraceae</taxon>
        <taxon>Caldanaerobius</taxon>
    </lineage>
</organism>
<evidence type="ECO:0000313" key="17">
    <source>
        <dbReference type="EMBL" id="SHF03634.1"/>
    </source>
</evidence>
<sequence>MEKLTDRQTQILNYIKQYLYKKGYPPSVREICEAVGLKSTSTVHGHLERLERKGYIKRDSTKPRAIEIVDNLKEKAGFVTIPLIGKVTAGAPILAVENVETEIPIPIELINGYIDKDKFYILSVQGDSMINAGILNGDYIIVKQQATADNGDIVVAMIGEEATVKRFFKEKNNIRLQPENPSMQPIITNQVTILGKVVGLFRKIQ</sequence>
<dbReference type="EMBL" id="FQVH01000010">
    <property type="protein sequence ID" value="SHF03634.1"/>
    <property type="molecule type" value="Genomic_DNA"/>
</dbReference>
<dbReference type="PANTHER" id="PTHR33516:SF2">
    <property type="entry name" value="LEXA REPRESSOR-RELATED"/>
    <property type="match status" value="1"/>
</dbReference>
<keyword evidence="6 13" id="KW-0378">Hydrolase</keyword>
<keyword evidence="3 13" id="KW-0678">Repressor</keyword>
<name>A0A1M4YCU9_9THEO</name>
<dbReference type="InterPro" id="IPR015927">
    <property type="entry name" value="Peptidase_S24_S26A/B/C"/>
</dbReference>
<dbReference type="AlphaFoldDB" id="A0A1M4YCU9"/>
<dbReference type="GO" id="GO:0006281">
    <property type="term" value="P:DNA repair"/>
    <property type="evidence" value="ECO:0007669"/>
    <property type="project" value="UniProtKB-UniRule"/>
</dbReference>
<feature type="DNA-binding region" description="H-T-H motif" evidence="13">
    <location>
        <begin position="28"/>
        <end position="48"/>
    </location>
</feature>
<evidence type="ECO:0000259" key="16">
    <source>
        <dbReference type="Pfam" id="PF01726"/>
    </source>
</evidence>
<evidence type="ECO:0000256" key="10">
    <source>
        <dbReference type="ARBA" id="ARBA00023163"/>
    </source>
</evidence>
<evidence type="ECO:0000256" key="11">
    <source>
        <dbReference type="ARBA" id="ARBA00023204"/>
    </source>
</evidence>
<reference evidence="17 18" key="1">
    <citation type="submission" date="2016-11" db="EMBL/GenBank/DDBJ databases">
        <authorList>
            <person name="Jaros S."/>
            <person name="Januszkiewicz K."/>
            <person name="Wedrychowicz H."/>
        </authorList>
    </citation>
    <scope>NUCLEOTIDE SEQUENCE [LARGE SCALE GENOMIC DNA]</scope>
    <source>
        <strain evidence="17 18">DSM 17918</strain>
    </source>
</reference>